<sequence>MNLQVGRAKTDPLVHHGRHFGRTIQAFCRVQSLVQNGLTVTIQIELGRTSEDQLNIGERREYEIYKQLLGLSPMLEERLCTGSPQEIYYISEMITKGSSSARSDDTKSLKSVIVDWITPPNGILSPPLQRHVKTDRGFYHPTTGGLLCPVNLDWGNTKIREELRSGVLVPSGDQWPRFLYQSCEYNPEDPWNGLLQSGLLVSAYKHVFTSPSSVDSREPRATRSCNARLHGMTSTMIGSLAYIATQVRFALSSSPVFSRTDLVTDSEYFYNSVVELLEDPEEQAEVRQLLAWWDRSV</sequence>
<protein>
    <submittedName>
        <fullName evidence="1">Uncharacterized protein</fullName>
    </submittedName>
</protein>
<reference evidence="1 2" key="1">
    <citation type="journal article" date="2019" name="Nat. Ecol. Evol.">
        <title>Megaphylogeny resolves global patterns of mushroom evolution.</title>
        <authorList>
            <person name="Varga T."/>
            <person name="Krizsan K."/>
            <person name="Foldi C."/>
            <person name="Dima B."/>
            <person name="Sanchez-Garcia M."/>
            <person name="Sanchez-Ramirez S."/>
            <person name="Szollosi G.J."/>
            <person name="Szarkandi J.G."/>
            <person name="Papp V."/>
            <person name="Albert L."/>
            <person name="Andreopoulos W."/>
            <person name="Angelini C."/>
            <person name="Antonin V."/>
            <person name="Barry K.W."/>
            <person name="Bougher N.L."/>
            <person name="Buchanan P."/>
            <person name="Buyck B."/>
            <person name="Bense V."/>
            <person name="Catcheside P."/>
            <person name="Chovatia M."/>
            <person name="Cooper J."/>
            <person name="Damon W."/>
            <person name="Desjardin D."/>
            <person name="Finy P."/>
            <person name="Geml J."/>
            <person name="Haridas S."/>
            <person name="Hughes K."/>
            <person name="Justo A."/>
            <person name="Karasinski D."/>
            <person name="Kautmanova I."/>
            <person name="Kiss B."/>
            <person name="Kocsube S."/>
            <person name="Kotiranta H."/>
            <person name="LaButti K.M."/>
            <person name="Lechner B.E."/>
            <person name="Liimatainen K."/>
            <person name="Lipzen A."/>
            <person name="Lukacs Z."/>
            <person name="Mihaltcheva S."/>
            <person name="Morgado L.N."/>
            <person name="Niskanen T."/>
            <person name="Noordeloos M.E."/>
            <person name="Ohm R.A."/>
            <person name="Ortiz-Santana B."/>
            <person name="Ovrebo C."/>
            <person name="Racz N."/>
            <person name="Riley R."/>
            <person name="Savchenko A."/>
            <person name="Shiryaev A."/>
            <person name="Soop K."/>
            <person name="Spirin V."/>
            <person name="Szebenyi C."/>
            <person name="Tomsovsky M."/>
            <person name="Tulloss R.E."/>
            <person name="Uehling J."/>
            <person name="Grigoriev I.V."/>
            <person name="Vagvolgyi C."/>
            <person name="Papp T."/>
            <person name="Martin F.M."/>
            <person name="Miettinen O."/>
            <person name="Hibbett D.S."/>
            <person name="Nagy L.G."/>
        </authorList>
    </citation>
    <scope>NUCLEOTIDE SEQUENCE [LARGE SCALE GENOMIC DNA]</scope>
    <source>
        <strain evidence="1 2">CBS 121175</strain>
    </source>
</reference>
<evidence type="ECO:0000313" key="2">
    <source>
        <dbReference type="Proteomes" id="UP000307440"/>
    </source>
</evidence>
<organism evidence="1 2">
    <name type="scientific">Coprinopsis marcescibilis</name>
    <name type="common">Agaric fungus</name>
    <name type="synonym">Psathyrella marcescibilis</name>
    <dbReference type="NCBI Taxonomy" id="230819"/>
    <lineage>
        <taxon>Eukaryota</taxon>
        <taxon>Fungi</taxon>
        <taxon>Dikarya</taxon>
        <taxon>Basidiomycota</taxon>
        <taxon>Agaricomycotina</taxon>
        <taxon>Agaricomycetes</taxon>
        <taxon>Agaricomycetidae</taxon>
        <taxon>Agaricales</taxon>
        <taxon>Agaricineae</taxon>
        <taxon>Psathyrellaceae</taxon>
        <taxon>Coprinopsis</taxon>
    </lineage>
</organism>
<keyword evidence="2" id="KW-1185">Reference proteome</keyword>
<dbReference type="AlphaFoldDB" id="A0A5C3KBI5"/>
<dbReference type="Proteomes" id="UP000307440">
    <property type="component" value="Unassembled WGS sequence"/>
</dbReference>
<dbReference type="Pfam" id="PF20414">
    <property type="entry name" value="DUF6698"/>
    <property type="match status" value="1"/>
</dbReference>
<evidence type="ECO:0000313" key="1">
    <source>
        <dbReference type="EMBL" id="TFK17107.1"/>
    </source>
</evidence>
<proteinExistence type="predicted"/>
<gene>
    <name evidence="1" type="ORF">FA15DRAFT_683610</name>
</gene>
<dbReference type="STRING" id="230819.A0A5C3KBI5"/>
<dbReference type="EMBL" id="ML210567">
    <property type="protein sequence ID" value="TFK17107.1"/>
    <property type="molecule type" value="Genomic_DNA"/>
</dbReference>
<dbReference type="OrthoDB" id="3160134at2759"/>
<dbReference type="InterPro" id="IPR046521">
    <property type="entry name" value="DUF6698"/>
</dbReference>
<name>A0A5C3KBI5_COPMA</name>
<accession>A0A5C3KBI5</accession>